<feature type="transmembrane region" description="Helical" evidence="10">
    <location>
        <begin position="321"/>
        <end position="342"/>
    </location>
</feature>
<feature type="domain" description="Cation/H+ exchanger transmembrane" evidence="11">
    <location>
        <begin position="332"/>
        <end position="412"/>
    </location>
</feature>
<protein>
    <recommendedName>
        <fullName evidence="11">Cation/H+ exchanger transmembrane domain-containing protein</fullName>
    </recommendedName>
</protein>
<evidence type="ECO:0000313" key="12">
    <source>
        <dbReference type="EMBL" id="KAJ3259124.1"/>
    </source>
</evidence>
<evidence type="ECO:0000256" key="5">
    <source>
        <dbReference type="ARBA" id="ARBA00023053"/>
    </source>
</evidence>
<keyword evidence="5" id="KW-0915">Sodium</keyword>
<feature type="compositionally biased region" description="Basic and acidic residues" evidence="9">
    <location>
        <begin position="541"/>
        <end position="551"/>
    </location>
</feature>
<evidence type="ECO:0000256" key="4">
    <source>
        <dbReference type="ARBA" id="ARBA00022989"/>
    </source>
</evidence>
<dbReference type="EMBL" id="JADGKB010000021">
    <property type="protein sequence ID" value="KAJ3259124.1"/>
    <property type="molecule type" value="Genomic_DNA"/>
</dbReference>
<dbReference type="InterPro" id="IPR018422">
    <property type="entry name" value="Cation/H_exchanger_CPA1"/>
</dbReference>
<feature type="transmembrane region" description="Helical" evidence="10">
    <location>
        <begin position="226"/>
        <end position="254"/>
    </location>
</feature>
<dbReference type="GO" id="GO:0005769">
    <property type="term" value="C:early endosome"/>
    <property type="evidence" value="ECO:0007669"/>
    <property type="project" value="TreeGrafter"/>
</dbReference>
<feature type="transmembrane region" description="Helical" evidence="10">
    <location>
        <begin position="386"/>
        <end position="410"/>
    </location>
</feature>
<keyword evidence="6" id="KW-0406">Ion transport</keyword>
<keyword evidence="3 10" id="KW-0812">Transmembrane</keyword>
<evidence type="ECO:0000256" key="7">
    <source>
        <dbReference type="ARBA" id="ARBA00023136"/>
    </source>
</evidence>
<dbReference type="GO" id="GO:0000329">
    <property type="term" value="C:fungal-type vacuole membrane"/>
    <property type="evidence" value="ECO:0007669"/>
    <property type="project" value="TreeGrafter"/>
</dbReference>
<evidence type="ECO:0000256" key="2">
    <source>
        <dbReference type="ARBA" id="ARBA00022448"/>
    </source>
</evidence>
<dbReference type="GO" id="GO:0007035">
    <property type="term" value="P:vacuolar acidification"/>
    <property type="evidence" value="ECO:0007669"/>
    <property type="project" value="TreeGrafter"/>
</dbReference>
<evidence type="ECO:0000256" key="9">
    <source>
        <dbReference type="SAM" id="MobiDB-lite"/>
    </source>
</evidence>
<keyword evidence="4 10" id="KW-1133">Transmembrane helix</keyword>
<dbReference type="AlphaFoldDB" id="A0AAD5Y9D5"/>
<evidence type="ECO:0000256" key="10">
    <source>
        <dbReference type="SAM" id="Phobius"/>
    </source>
</evidence>
<dbReference type="Gene3D" id="6.10.140.1330">
    <property type="match status" value="1"/>
</dbReference>
<dbReference type="InterPro" id="IPR006153">
    <property type="entry name" value="Cation/H_exchanger_TM"/>
</dbReference>
<feature type="transmembrane region" description="Helical" evidence="10">
    <location>
        <begin position="192"/>
        <end position="214"/>
    </location>
</feature>
<keyword evidence="8" id="KW-0739">Sodium transport</keyword>
<evidence type="ECO:0000256" key="1">
    <source>
        <dbReference type="ARBA" id="ARBA00004141"/>
    </source>
</evidence>
<feature type="transmembrane region" description="Helical" evidence="10">
    <location>
        <begin position="292"/>
        <end position="309"/>
    </location>
</feature>
<evidence type="ECO:0000256" key="8">
    <source>
        <dbReference type="ARBA" id="ARBA00023201"/>
    </source>
</evidence>
<gene>
    <name evidence="12" type="ORF">HK103_003011</name>
</gene>
<dbReference type="PANTHER" id="PTHR10110:SF187">
    <property type="entry name" value="SODIUM_HYDROGEN EXCHANGER"/>
    <property type="match status" value="1"/>
</dbReference>
<dbReference type="InterPro" id="IPR004709">
    <property type="entry name" value="NaH_exchanger"/>
</dbReference>
<accession>A0AAD5Y9D5</accession>
<feature type="transmembrane region" description="Helical" evidence="10">
    <location>
        <begin position="129"/>
        <end position="151"/>
    </location>
</feature>
<comment type="subcellular location">
    <subcellularLocation>
        <location evidence="1">Membrane</location>
        <topology evidence="1">Multi-pass membrane protein</topology>
    </subcellularLocation>
</comment>
<feature type="domain" description="Cation/H+ exchanger transmembrane" evidence="11">
    <location>
        <begin position="54"/>
        <end position="321"/>
    </location>
</feature>
<dbReference type="Proteomes" id="UP001210925">
    <property type="component" value="Unassembled WGS sequence"/>
</dbReference>
<dbReference type="PRINTS" id="PR01084">
    <property type="entry name" value="NAHEXCHNGR"/>
</dbReference>
<feature type="region of interest" description="Disordered" evidence="9">
    <location>
        <begin position="521"/>
        <end position="551"/>
    </location>
</feature>
<feature type="transmembrane region" description="Helical" evidence="10">
    <location>
        <begin position="36"/>
        <end position="57"/>
    </location>
</feature>
<keyword evidence="13" id="KW-1185">Reference proteome</keyword>
<feature type="transmembrane region" description="Helical" evidence="10">
    <location>
        <begin position="163"/>
        <end position="185"/>
    </location>
</feature>
<evidence type="ECO:0000313" key="13">
    <source>
        <dbReference type="Proteomes" id="UP001210925"/>
    </source>
</evidence>
<dbReference type="PANTHER" id="PTHR10110">
    <property type="entry name" value="SODIUM/HYDROGEN EXCHANGER"/>
    <property type="match status" value="1"/>
</dbReference>
<evidence type="ECO:0000256" key="3">
    <source>
        <dbReference type="ARBA" id="ARBA00022692"/>
    </source>
</evidence>
<evidence type="ECO:0000256" key="6">
    <source>
        <dbReference type="ARBA" id="ARBA00023065"/>
    </source>
</evidence>
<dbReference type="Pfam" id="PF00999">
    <property type="entry name" value="Na_H_Exchanger"/>
    <property type="match status" value="2"/>
</dbReference>
<keyword evidence="2" id="KW-0813">Transport</keyword>
<proteinExistence type="predicted"/>
<feature type="transmembrane region" description="Helical" evidence="10">
    <location>
        <begin position="69"/>
        <end position="87"/>
    </location>
</feature>
<organism evidence="12 13">
    <name type="scientific">Boothiomyces macroporosus</name>
    <dbReference type="NCBI Taxonomy" id="261099"/>
    <lineage>
        <taxon>Eukaryota</taxon>
        <taxon>Fungi</taxon>
        <taxon>Fungi incertae sedis</taxon>
        <taxon>Chytridiomycota</taxon>
        <taxon>Chytridiomycota incertae sedis</taxon>
        <taxon>Chytridiomycetes</taxon>
        <taxon>Rhizophydiales</taxon>
        <taxon>Terramycetaceae</taxon>
        <taxon>Boothiomyces</taxon>
    </lineage>
</organism>
<feature type="transmembrane region" description="Helical" evidence="10">
    <location>
        <begin position="99"/>
        <end position="117"/>
    </location>
</feature>
<dbReference type="GO" id="GO:0005770">
    <property type="term" value="C:late endosome"/>
    <property type="evidence" value="ECO:0007669"/>
    <property type="project" value="TreeGrafter"/>
</dbReference>
<dbReference type="GO" id="GO:0015386">
    <property type="term" value="F:potassium:proton antiporter activity"/>
    <property type="evidence" value="ECO:0007669"/>
    <property type="project" value="TreeGrafter"/>
</dbReference>
<reference evidence="12" key="1">
    <citation type="submission" date="2020-05" db="EMBL/GenBank/DDBJ databases">
        <title>Phylogenomic resolution of chytrid fungi.</title>
        <authorList>
            <person name="Stajich J.E."/>
            <person name="Amses K."/>
            <person name="Simmons R."/>
            <person name="Seto K."/>
            <person name="Myers J."/>
            <person name="Bonds A."/>
            <person name="Quandt C.A."/>
            <person name="Barry K."/>
            <person name="Liu P."/>
            <person name="Grigoriev I."/>
            <person name="Longcore J.E."/>
            <person name="James T.Y."/>
        </authorList>
    </citation>
    <scope>NUCLEOTIDE SEQUENCE</scope>
    <source>
        <strain evidence="12">PLAUS21</strain>
    </source>
</reference>
<name>A0AAD5Y9D5_9FUNG</name>
<keyword evidence="7 10" id="KW-0472">Membrane</keyword>
<dbReference type="GO" id="GO:0015385">
    <property type="term" value="F:sodium:proton antiporter activity"/>
    <property type="evidence" value="ECO:0007669"/>
    <property type="project" value="InterPro"/>
</dbReference>
<comment type="caution">
    <text evidence="12">The sequence shown here is derived from an EMBL/GenBank/DDBJ whole genome shotgun (WGS) entry which is preliminary data.</text>
</comment>
<sequence>MSIDSTVGTTLSNTSEILNCSVAAIEAANEAADHQMFIATLLLLVMITVAINLGHFLKHKKFTYLSETAIYILLGLFVSALWTSISYDPTNKTIQLNSHFFSLVLLPPIIFEGGYSVQRSKFFTNLLPILGLAMFGGFFSTFVIAILMYFFSRILTDNGWSFIESLVFGSLISSTDPVTVLSLLPSNVDKRLYILIFGESALNDAVAIILYRFFVGLQAEADNLSILPFFMSFLASCGVFIGSFAVGIFFALVFAKITKHVWIEGYEGAIYEMVMLVVCAYSSYLFAEITQLTGIISIFFCGIGISHWAMPNLTEMTKKTVRIAIFAGRAHVFIVCYFNQFLPSTTPIPTNQQILMWFSGLRGAVAFALAVTFLDHPDFSPVIKGAIFGTTVMVILFTVLGLGGLTPYLLKWLKIIDESNELPTHDDHAKEPAEIDQTITERDLEQPVFGMLYRFDCKYVKPYFTHQTEEQAKVMEVIRRHDSMRSSRHNSMANLNRTSVIGRSSLLVMSPVNYAKLKNKENEEDQEKLINKTQKTTPEGGEEHLDSVNLN</sequence>
<feature type="transmembrane region" description="Helical" evidence="10">
    <location>
        <begin position="354"/>
        <end position="374"/>
    </location>
</feature>
<evidence type="ECO:0000259" key="11">
    <source>
        <dbReference type="Pfam" id="PF00999"/>
    </source>
</evidence>